<dbReference type="GeneID" id="105272822"/>
<protein>
    <submittedName>
        <fullName evidence="2">Uncharacterized protein</fullName>
    </submittedName>
</protein>
<dbReference type="AlphaFoldDB" id="A0A9R1U9K3"/>
<dbReference type="Proteomes" id="UP000694866">
    <property type="component" value="Unplaced"/>
</dbReference>
<reference evidence="2" key="1">
    <citation type="submission" date="2025-08" db="UniProtKB">
        <authorList>
            <consortium name="RefSeq"/>
        </authorList>
    </citation>
    <scope>IDENTIFICATION</scope>
    <source>
        <strain evidence="2">USDA-PBARC FA_bdor</strain>
        <tissue evidence="2">Whole organism</tissue>
    </source>
</reference>
<sequence length="113" mass="12919">MLALCLFTNDFLYICKLQEVFVRGKEYSVKHSDNKKYVTRVLAISQNEPFLSKFKSNIEGGARKEIEGYLTLEHDRLMSYSQVSKTVIEHADDFIFADKSICSDINGDSGIRV</sequence>
<evidence type="ECO:0000313" key="2">
    <source>
        <dbReference type="RefSeq" id="XP_011313349.1"/>
    </source>
</evidence>
<gene>
    <name evidence="2" type="primary">LOC105272822</name>
</gene>
<accession>A0A9R1U9K3</accession>
<name>A0A9R1U9K3_9HYME</name>
<keyword evidence="1" id="KW-1185">Reference proteome</keyword>
<dbReference type="RefSeq" id="XP_011313349.1">
    <property type="nucleotide sequence ID" value="XM_011315047.1"/>
</dbReference>
<organism evidence="1 2">
    <name type="scientific">Fopius arisanus</name>
    <dbReference type="NCBI Taxonomy" id="64838"/>
    <lineage>
        <taxon>Eukaryota</taxon>
        <taxon>Metazoa</taxon>
        <taxon>Ecdysozoa</taxon>
        <taxon>Arthropoda</taxon>
        <taxon>Hexapoda</taxon>
        <taxon>Insecta</taxon>
        <taxon>Pterygota</taxon>
        <taxon>Neoptera</taxon>
        <taxon>Endopterygota</taxon>
        <taxon>Hymenoptera</taxon>
        <taxon>Apocrita</taxon>
        <taxon>Ichneumonoidea</taxon>
        <taxon>Braconidae</taxon>
        <taxon>Opiinae</taxon>
        <taxon>Fopius</taxon>
    </lineage>
</organism>
<evidence type="ECO:0000313" key="1">
    <source>
        <dbReference type="Proteomes" id="UP000694866"/>
    </source>
</evidence>
<dbReference type="KEGG" id="fas:105272822"/>
<proteinExistence type="predicted"/>